<evidence type="ECO:0000256" key="3">
    <source>
        <dbReference type="ARBA" id="ARBA00022801"/>
    </source>
</evidence>
<dbReference type="PANTHER" id="PTHR31727:SF6">
    <property type="entry name" value="OLEOYL-ACYL CARRIER PROTEIN THIOESTERASE 1, CHLOROPLASTIC"/>
    <property type="match status" value="1"/>
</dbReference>
<evidence type="ECO:0000313" key="11">
    <source>
        <dbReference type="Proteomes" id="UP000182635"/>
    </source>
</evidence>
<dbReference type="PANTHER" id="PTHR31727">
    <property type="entry name" value="OLEOYL-ACYL CARRIER PROTEIN THIOESTERASE 1, CHLOROPLASTIC"/>
    <property type="match status" value="1"/>
</dbReference>
<evidence type="ECO:0000259" key="9">
    <source>
        <dbReference type="Pfam" id="PF20791"/>
    </source>
</evidence>
<dbReference type="SUPFAM" id="SSF54637">
    <property type="entry name" value="Thioesterase/thiol ester dehydrase-isomerase"/>
    <property type="match status" value="2"/>
</dbReference>
<dbReference type="GeneID" id="29803525"/>
<keyword evidence="4" id="KW-0276">Fatty acid metabolism</keyword>
<evidence type="ECO:0000313" key="10">
    <source>
        <dbReference type="EMBL" id="SFG34516.1"/>
    </source>
</evidence>
<dbReference type="InterPro" id="IPR002864">
    <property type="entry name" value="Acyl-ACP_thioesterase_NHD"/>
</dbReference>
<organism evidence="10 11">
    <name type="scientific">Ligilactobacillus ruminis DSM 20403 = NBRC 102161</name>
    <dbReference type="NCBI Taxonomy" id="1423798"/>
    <lineage>
        <taxon>Bacteria</taxon>
        <taxon>Bacillati</taxon>
        <taxon>Bacillota</taxon>
        <taxon>Bacilli</taxon>
        <taxon>Lactobacillales</taxon>
        <taxon>Lactobacillaceae</taxon>
        <taxon>Ligilactobacillus</taxon>
    </lineage>
</organism>
<reference evidence="11" key="1">
    <citation type="submission" date="2016-10" db="EMBL/GenBank/DDBJ databases">
        <authorList>
            <person name="Varghese N."/>
            <person name="Submissions S."/>
        </authorList>
    </citation>
    <scope>NUCLEOTIDE SEQUENCE [LARGE SCALE GENOMIC DNA]</scope>
    <source>
        <strain evidence="11">DSM 20403</strain>
    </source>
</reference>
<dbReference type="InterPro" id="IPR049427">
    <property type="entry name" value="Acyl-ACP_TE_C"/>
</dbReference>
<evidence type="ECO:0000256" key="2">
    <source>
        <dbReference type="ARBA" id="ARBA00022516"/>
    </source>
</evidence>
<evidence type="ECO:0000256" key="1">
    <source>
        <dbReference type="ARBA" id="ARBA00006500"/>
    </source>
</evidence>
<keyword evidence="3 10" id="KW-0378">Hydrolase</keyword>
<dbReference type="GO" id="GO:0016297">
    <property type="term" value="F:fatty acyl-[ACP] hydrolase activity"/>
    <property type="evidence" value="ECO:0007669"/>
    <property type="project" value="InterPro"/>
</dbReference>
<dbReference type="OrthoDB" id="9801517at2"/>
<proteinExistence type="inferred from homology"/>
<dbReference type="Proteomes" id="UP000182635">
    <property type="component" value="Unassembled WGS sequence"/>
</dbReference>
<feature type="domain" description="Acyl-ACP thioesterase-like C-terminal" evidence="9">
    <location>
        <begin position="153"/>
        <end position="246"/>
    </location>
</feature>
<evidence type="ECO:0000256" key="5">
    <source>
        <dbReference type="ARBA" id="ARBA00022946"/>
    </source>
</evidence>
<evidence type="ECO:0000259" key="8">
    <source>
        <dbReference type="Pfam" id="PF01643"/>
    </source>
</evidence>
<dbReference type="Pfam" id="PF20791">
    <property type="entry name" value="Acyl-ACP_TE_C"/>
    <property type="match status" value="1"/>
</dbReference>
<keyword evidence="7" id="KW-0275">Fatty acid biosynthesis</keyword>
<evidence type="ECO:0000256" key="4">
    <source>
        <dbReference type="ARBA" id="ARBA00022832"/>
    </source>
</evidence>
<accession>A0A1I2R9N9</accession>
<dbReference type="EMBL" id="FOPI01000013">
    <property type="protein sequence ID" value="SFG34516.1"/>
    <property type="molecule type" value="Genomic_DNA"/>
</dbReference>
<keyword evidence="6" id="KW-0443">Lipid metabolism</keyword>
<name>A0A1I2R9N9_9LACO</name>
<evidence type="ECO:0000256" key="7">
    <source>
        <dbReference type="ARBA" id="ARBA00023160"/>
    </source>
</evidence>
<dbReference type="Gene3D" id="3.10.129.10">
    <property type="entry name" value="Hotdog Thioesterase"/>
    <property type="match status" value="1"/>
</dbReference>
<dbReference type="Pfam" id="PF01643">
    <property type="entry name" value="Acyl-ACP_TE"/>
    <property type="match status" value="1"/>
</dbReference>
<feature type="domain" description="Acyl-ACP thioesterase N-terminal hotdog" evidence="8">
    <location>
        <begin position="5"/>
        <end position="132"/>
    </location>
</feature>
<protein>
    <submittedName>
        <fullName evidence="10">Medium-chain acyl-[acyl-carrier-protein] hydrolase</fullName>
    </submittedName>
</protein>
<dbReference type="CDD" id="cd00586">
    <property type="entry name" value="4HBT"/>
    <property type="match status" value="2"/>
</dbReference>
<dbReference type="InterPro" id="IPR029069">
    <property type="entry name" value="HotDog_dom_sf"/>
</dbReference>
<gene>
    <name evidence="10" type="ORF">SAMN02910432_00984</name>
</gene>
<dbReference type="InterPro" id="IPR045023">
    <property type="entry name" value="FATA/B"/>
</dbReference>
<dbReference type="AlphaFoldDB" id="A0A1I2R9N9"/>
<sequence>MESKGFSEKHRVTYYETDMNGTVGLGRLVDLMMLSCNDQSDAVGLSSEKVNQMGLGWIVTQNMIDIKRLPRRNETIYITTHAKSYNRYFCYRDFWIHDIRKQELAHMHTVFALMDQNERKIVRIPENLIEPYHSEYATKIERLPLPKELERIDRQKEYEVRFWDIDINQHVNNVHYFEWMLDALDLDFLIKYQPVSMNIEYKKEIRYGQKAVSQAQITMTGVETVKTFHEIKVNDELSCRAVCDWKLRKEEWII</sequence>
<keyword evidence="5" id="KW-0809">Transit peptide</keyword>
<dbReference type="RefSeq" id="WP_014073128.1">
    <property type="nucleotide sequence ID" value="NZ_AYYL01000008.1"/>
</dbReference>
<evidence type="ECO:0000256" key="6">
    <source>
        <dbReference type="ARBA" id="ARBA00023098"/>
    </source>
</evidence>
<dbReference type="GO" id="GO:0000036">
    <property type="term" value="F:acyl carrier activity"/>
    <property type="evidence" value="ECO:0007669"/>
    <property type="project" value="TreeGrafter"/>
</dbReference>
<comment type="similarity">
    <text evidence="1">Belongs to the acyl-ACP thioesterase family.</text>
</comment>
<keyword evidence="2" id="KW-0444">Lipid biosynthesis</keyword>